<dbReference type="InterPro" id="IPR036388">
    <property type="entry name" value="WH-like_DNA-bd_sf"/>
</dbReference>
<dbReference type="RefSeq" id="WP_222650631.1">
    <property type="nucleotide sequence ID" value="NZ_JAFBBK010000001.1"/>
</dbReference>
<keyword evidence="3" id="KW-0238">DNA-binding</keyword>
<evidence type="ECO:0000313" key="3">
    <source>
        <dbReference type="EMBL" id="MBM7417029.1"/>
    </source>
</evidence>
<dbReference type="PANTHER" id="PTHR37318:SF1">
    <property type="entry name" value="BSL7504 PROTEIN"/>
    <property type="match status" value="1"/>
</dbReference>
<protein>
    <submittedName>
        <fullName evidence="3">DNA-binding MarR family transcriptional regulator</fullName>
    </submittedName>
</protein>
<sequence length="129" mass="14402">MTEDRGPEPRFDAVIHAPVRLRICGLLRRVDEIDFAIIRDTLEISDASLSKHLRALSDEGYVSTKKTTSLSRGDSRLVTWVELTRVGRDAFDSHIAELGLIAHGRPEQSTARQPLSTRLPHFGPTPEFG</sequence>
<dbReference type="Proteomes" id="UP000703038">
    <property type="component" value="Unassembled WGS sequence"/>
</dbReference>
<dbReference type="Gene3D" id="1.10.10.10">
    <property type="entry name" value="Winged helix-like DNA-binding domain superfamily/Winged helix DNA-binding domain"/>
    <property type="match status" value="1"/>
</dbReference>
<evidence type="ECO:0000256" key="1">
    <source>
        <dbReference type="SAM" id="MobiDB-lite"/>
    </source>
</evidence>
<comment type="caution">
    <text evidence="3">The sequence shown here is derived from an EMBL/GenBank/DDBJ whole genome shotgun (WGS) entry which is preliminary data.</text>
</comment>
<name>A0ABS2KYL9_9NOCA</name>
<dbReference type="InterPro" id="IPR036390">
    <property type="entry name" value="WH_DNA-bd_sf"/>
</dbReference>
<feature type="compositionally biased region" description="Polar residues" evidence="1">
    <location>
        <begin position="107"/>
        <end position="116"/>
    </location>
</feature>
<dbReference type="Pfam" id="PF13601">
    <property type="entry name" value="HTH_34"/>
    <property type="match status" value="1"/>
</dbReference>
<gene>
    <name evidence="3" type="ORF">JOE42_003762</name>
</gene>
<accession>A0ABS2KYL9</accession>
<organism evidence="3 4">
    <name type="scientific">Rhodococcoides corynebacterioides</name>
    <dbReference type="NCBI Taxonomy" id="53972"/>
    <lineage>
        <taxon>Bacteria</taxon>
        <taxon>Bacillati</taxon>
        <taxon>Actinomycetota</taxon>
        <taxon>Actinomycetes</taxon>
        <taxon>Mycobacteriales</taxon>
        <taxon>Nocardiaceae</taxon>
        <taxon>Rhodococcoides</taxon>
    </lineage>
</organism>
<dbReference type="InterPro" id="IPR027395">
    <property type="entry name" value="WH_DNA-bd_dom"/>
</dbReference>
<reference evidence="3 4" key="1">
    <citation type="submission" date="2021-01" db="EMBL/GenBank/DDBJ databases">
        <title>Genomics of switchgrass bacterial isolates.</title>
        <authorList>
            <person name="Shade A."/>
        </authorList>
    </citation>
    <scope>NUCLEOTIDE SEQUENCE [LARGE SCALE GENOMIC DNA]</scope>
    <source>
        <strain evidence="3 4">PvP111</strain>
    </source>
</reference>
<keyword evidence="4" id="KW-1185">Reference proteome</keyword>
<evidence type="ECO:0000313" key="4">
    <source>
        <dbReference type="Proteomes" id="UP000703038"/>
    </source>
</evidence>
<feature type="region of interest" description="Disordered" evidence="1">
    <location>
        <begin position="106"/>
        <end position="129"/>
    </location>
</feature>
<proteinExistence type="predicted"/>
<dbReference type="EMBL" id="JAFBBK010000001">
    <property type="protein sequence ID" value="MBM7417029.1"/>
    <property type="molecule type" value="Genomic_DNA"/>
</dbReference>
<dbReference type="PANTHER" id="PTHR37318">
    <property type="entry name" value="BSL7504 PROTEIN"/>
    <property type="match status" value="1"/>
</dbReference>
<dbReference type="SUPFAM" id="SSF46785">
    <property type="entry name" value="Winged helix' DNA-binding domain"/>
    <property type="match status" value="1"/>
</dbReference>
<dbReference type="GO" id="GO:0003677">
    <property type="term" value="F:DNA binding"/>
    <property type="evidence" value="ECO:0007669"/>
    <property type="project" value="UniProtKB-KW"/>
</dbReference>
<evidence type="ECO:0000259" key="2">
    <source>
        <dbReference type="Pfam" id="PF13601"/>
    </source>
</evidence>
<feature type="domain" description="Winged helix DNA-binding" evidence="2">
    <location>
        <begin position="19"/>
        <end position="98"/>
    </location>
</feature>